<name>A0A1G9T314_9EURY</name>
<dbReference type="EMBL" id="FNHL01000002">
    <property type="protein sequence ID" value="SDM42071.1"/>
    <property type="molecule type" value="Genomic_DNA"/>
</dbReference>
<sequence>MSVEQWRTRPLADVVRDLATAVADGQAELDRAVADAAREAAQNGTPPPTSYRFAEVDLDVQLELSLAARPEERDGKRKGFRPFVAAAPVDAKDRQREAVDTELTSSVRARLVPVPADRPETREP</sequence>
<dbReference type="OrthoDB" id="228253at2157"/>
<evidence type="ECO:0000313" key="2">
    <source>
        <dbReference type="EMBL" id="SDM42071.1"/>
    </source>
</evidence>
<gene>
    <name evidence="2" type="ORF">SAMN04487949_1598</name>
</gene>
<protein>
    <submittedName>
        <fullName evidence="2">Uncharacterized protein</fullName>
    </submittedName>
</protein>
<proteinExistence type="predicted"/>
<organism evidence="2 3">
    <name type="scientific">Halogranum gelatinilyticum</name>
    <dbReference type="NCBI Taxonomy" id="660521"/>
    <lineage>
        <taxon>Archaea</taxon>
        <taxon>Methanobacteriati</taxon>
        <taxon>Methanobacteriota</taxon>
        <taxon>Stenosarchaea group</taxon>
        <taxon>Halobacteria</taxon>
        <taxon>Halobacteriales</taxon>
        <taxon>Haloferacaceae</taxon>
    </lineage>
</organism>
<dbReference type="Proteomes" id="UP000199451">
    <property type="component" value="Unassembled WGS sequence"/>
</dbReference>
<accession>A0A1G9T314</accession>
<dbReference type="AlphaFoldDB" id="A0A1G9T314"/>
<evidence type="ECO:0000313" key="3">
    <source>
        <dbReference type="Proteomes" id="UP000199451"/>
    </source>
</evidence>
<dbReference type="RefSeq" id="WP_089696192.1">
    <property type="nucleotide sequence ID" value="NZ_FNHL01000002.1"/>
</dbReference>
<evidence type="ECO:0000256" key="1">
    <source>
        <dbReference type="SAM" id="MobiDB-lite"/>
    </source>
</evidence>
<keyword evidence="3" id="KW-1185">Reference proteome</keyword>
<reference evidence="3" key="1">
    <citation type="submission" date="2016-10" db="EMBL/GenBank/DDBJ databases">
        <authorList>
            <person name="Varghese N."/>
            <person name="Submissions S."/>
        </authorList>
    </citation>
    <scope>NUCLEOTIDE SEQUENCE [LARGE SCALE GENOMIC DNA]</scope>
    <source>
        <strain evidence="3">CGMCC 1.10119</strain>
    </source>
</reference>
<feature type="region of interest" description="Disordered" evidence="1">
    <location>
        <begin position="91"/>
        <end position="124"/>
    </location>
</feature>
<dbReference type="STRING" id="660521.SAMN04487949_1598"/>